<organism evidence="7 8">
    <name type="scientific">Harryflintia acetispora</name>
    <dbReference type="NCBI Taxonomy" id="1849041"/>
    <lineage>
        <taxon>Bacteria</taxon>
        <taxon>Bacillati</taxon>
        <taxon>Bacillota</taxon>
        <taxon>Clostridia</taxon>
        <taxon>Eubacteriales</taxon>
        <taxon>Oscillospiraceae</taxon>
        <taxon>Harryflintia</taxon>
    </lineage>
</organism>
<evidence type="ECO:0000256" key="2">
    <source>
        <dbReference type="ARBA" id="ARBA00022553"/>
    </source>
</evidence>
<dbReference type="EMBL" id="SLUK01000006">
    <property type="protein sequence ID" value="TCL43268.1"/>
    <property type="molecule type" value="Genomic_DNA"/>
</dbReference>
<evidence type="ECO:0000313" key="8">
    <source>
        <dbReference type="Proteomes" id="UP000294682"/>
    </source>
</evidence>
<keyword evidence="5" id="KW-0812">Transmembrane</keyword>
<dbReference type="Gene3D" id="3.30.565.10">
    <property type="entry name" value="Histidine kinase-like ATPase, C-terminal domain"/>
    <property type="match status" value="1"/>
</dbReference>
<keyword evidence="2" id="KW-0597">Phosphoprotein</keyword>
<accession>A0A9X8UJA5</accession>
<dbReference type="InterPro" id="IPR036890">
    <property type="entry name" value="HATPase_C_sf"/>
</dbReference>
<keyword evidence="4 7" id="KW-0418">Kinase</keyword>
<dbReference type="InterPro" id="IPR003594">
    <property type="entry name" value="HATPase_dom"/>
</dbReference>
<dbReference type="GO" id="GO:0016020">
    <property type="term" value="C:membrane"/>
    <property type="evidence" value="ECO:0007669"/>
    <property type="project" value="UniProtKB-SubCell"/>
</dbReference>
<dbReference type="InterPro" id="IPR010559">
    <property type="entry name" value="Sig_transdc_His_kin_internal"/>
</dbReference>
<feature type="transmembrane region" description="Helical" evidence="5">
    <location>
        <begin position="306"/>
        <end position="326"/>
    </location>
</feature>
<dbReference type="PROSITE" id="PS50885">
    <property type="entry name" value="HAMP"/>
    <property type="match status" value="1"/>
</dbReference>
<keyword evidence="5" id="KW-1133">Transmembrane helix</keyword>
<evidence type="ECO:0000256" key="4">
    <source>
        <dbReference type="ARBA" id="ARBA00022777"/>
    </source>
</evidence>
<feature type="transmembrane region" description="Helical" evidence="5">
    <location>
        <begin position="21"/>
        <end position="41"/>
    </location>
</feature>
<comment type="subcellular location">
    <subcellularLocation>
        <location evidence="1">Membrane</location>
    </subcellularLocation>
</comment>
<dbReference type="PANTHER" id="PTHR34220">
    <property type="entry name" value="SENSOR HISTIDINE KINASE YPDA"/>
    <property type="match status" value="1"/>
</dbReference>
<dbReference type="Pfam" id="PF02518">
    <property type="entry name" value="HATPase_c"/>
    <property type="match status" value="1"/>
</dbReference>
<feature type="domain" description="HAMP" evidence="6">
    <location>
        <begin position="333"/>
        <end position="381"/>
    </location>
</feature>
<dbReference type="GO" id="GO:0000155">
    <property type="term" value="F:phosphorelay sensor kinase activity"/>
    <property type="evidence" value="ECO:0007669"/>
    <property type="project" value="InterPro"/>
</dbReference>
<evidence type="ECO:0000256" key="5">
    <source>
        <dbReference type="SAM" id="Phobius"/>
    </source>
</evidence>
<dbReference type="SMART" id="SM00304">
    <property type="entry name" value="HAMP"/>
    <property type="match status" value="1"/>
</dbReference>
<keyword evidence="8" id="KW-1185">Reference proteome</keyword>
<sequence>MKTNQRRFLKIVQANSLFLEVLLLTVAGVVVACTLTMAISWNNSQKLHLDTISYSSKQSLGQVQEAFAEWTQEHSSLLYALQSGWAVQSFLTTQDATTLEARQASYQLTTLLKQLDFIGENGFSWPLILTDVKGAVKKSYAYSTVTEEFFLQKAASYKGQSTSNKPEYIFIQNGPSEWDVDHNCILMSKTLRSRGNREIYGFAYVVVRQGQLKSAYTALSNASSRLMLLNDEGIIVSAEDETLIGRSFPQLLKTARAAEQQDLAFAEAFFQEAKVHLVSVPISNWGLHAIAIIDNQTVVQHVRESFYETLFVCLLVILAMLLVLFTRLEFRFAPLRQLIRHMEHAKEKEMFMPIQIKGGYEVRQLGTAYNRMAQRAESYVGALQEKERQKRKMEIRSLRMQLDPHFIYNTLASIKFLIIHGENQNAEKALDMLTLLLRSNISSDQEFITLERELASVESYAFLQKIRFGDRISLQFHCEESAKDCLVPKLMLQPFVENAFFHAFPEENDSGLVSIFARVKKGELVCEIIDNGCGFSSQEAVTSHSAQERESIGIRNVNERLQLLYGENFGVSISSSVGGGTCVTIHLPAGDQ</sequence>
<dbReference type="RefSeq" id="WP_132084626.1">
    <property type="nucleotide sequence ID" value="NZ_SLUK01000006.1"/>
</dbReference>
<dbReference type="PANTHER" id="PTHR34220:SF7">
    <property type="entry name" value="SENSOR HISTIDINE KINASE YPDA"/>
    <property type="match status" value="1"/>
</dbReference>
<dbReference type="AlphaFoldDB" id="A0A9X8UJA5"/>
<evidence type="ECO:0000259" key="6">
    <source>
        <dbReference type="PROSITE" id="PS50885"/>
    </source>
</evidence>
<keyword evidence="5" id="KW-0472">Membrane</keyword>
<evidence type="ECO:0000256" key="1">
    <source>
        <dbReference type="ARBA" id="ARBA00004370"/>
    </source>
</evidence>
<dbReference type="PROSITE" id="PS51257">
    <property type="entry name" value="PROKAR_LIPOPROTEIN"/>
    <property type="match status" value="1"/>
</dbReference>
<dbReference type="SMART" id="SM00387">
    <property type="entry name" value="HATPase_c"/>
    <property type="match status" value="1"/>
</dbReference>
<gene>
    <name evidence="7" type="ORF">EDD78_106128</name>
</gene>
<evidence type="ECO:0000256" key="3">
    <source>
        <dbReference type="ARBA" id="ARBA00022679"/>
    </source>
</evidence>
<dbReference type="SUPFAM" id="SSF55874">
    <property type="entry name" value="ATPase domain of HSP90 chaperone/DNA topoisomerase II/histidine kinase"/>
    <property type="match status" value="1"/>
</dbReference>
<protein>
    <submittedName>
        <fullName evidence="7">Two-component system sensor histidine kinase YesM</fullName>
    </submittedName>
</protein>
<proteinExistence type="predicted"/>
<dbReference type="Gene3D" id="6.10.340.10">
    <property type="match status" value="1"/>
</dbReference>
<reference evidence="7 8" key="1">
    <citation type="submission" date="2019-03" db="EMBL/GenBank/DDBJ databases">
        <title>Genomic Encyclopedia of Type Strains, Phase IV (KMG-IV): sequencing the most valuable type-strain genomes for metagenomic binning, comparative biology and taxonomic classification.</title>
        <authorList>
            <person name="Goeker M."/>
        </authorList>
    </citation>
    <scope>NUCLEOTIDE SEQUENCE [LARGE SCALE GENOMIC DNA]</scope>
    <source>
        <strain evidence="7 8">DSM 100433</strain>
    </source>
</reference>
<keyword evidence="3" id="KW-0808">Transferase</keyword>
<dbReference type="Proteomes" id="UP000294682">
    <property type="component" value="Unassembled WGS sequence"/>
</dbReference>
<evidence type="ECO:0000313" key="7">
    <source>
        <dbReference type="EMBL" id="TCL43268.1"/>
    </source>
</evidence>
<dbReference type="InterPro" id="IPR003660">
    <property type="entry name" value="HAMP_dom"/>
</dbReference>
<dbReference type="CDD" id="cd06225">
    <property type="entry name" value="HAMP"/>
    <property type="match status" value="1"/>
</dbReference>
<comment type="caution">
    <text evidence="7">The sequence shown here is derived from an EMBL/GenBank/DDBJ whole genome shotgun (WGS) entry which is preliminary data.</text>
</comment>
<name>A0A9X8UJA5_9FIRM</name>
<dbReference type="Pfam" id="PF06580">
    <property type="entry name" value="His_kinase"/>
    <property type="match status" value="1"/>
</dbReference>
<dbReference type="InterPro" id="IPR050640">
    <property type="entry name" value="Bact_2-comp_sensor_kinase"/>
</dbReference>